<dbReference type="PROSITE" id="PS50897">
    <property type="entry name" value="CTLH"/>
    <property type="match status" value="1"/>
</dbReference>
<dbReference type="InterPro" id="IPR006594">
    <property type="entry name" value="LisH"/>
</dbReference>
<evidence type="ECO:0000256" key="2">
    <source>
        <dbReference type="SAM" id="MobiDB-lite"/>
    </source>
</evidence>
<dbReference type="InterPro" id="IPR013144">
    <property type="entry name" value="CRA_dom"/>
</dbReference>
<dbReference type="SMART" id="SM00757">
    <property type="entry name" value="CRA"/>
    <property type="match status" value="1"/>
</dbReference>
<comment type="function">
    <text evidence="1">Involved in the proteasome-dependent degradation of fructose-1,6-bisphosphatase.</text>
</comment>
<protein>
    <recommendedName>
        <fullName evidence="7">Protein SSH4</fullName>
    </recommendedName>
</protein>
<dbReference type="InterPro" id="IPR050618">
    <property type="entry name" value="Ubq-SigPath_Reg"/>
</dbReference>
<dbReference type="SMART" id="SM00668">
    <property type="entry name" value="CTLH"/>
    <property type="match status" value="1"/>
</dbReference>
<accession>A0A9P7YEQ5</accession>
<feature type="compositionally biased region" description="Polar residues" evidence="2">
    <location>
        <begin position="167"/>
        <end position="180"/>
    </location>
</feature>
<dbReference type="Pfam" id="PF10607">
    <property type="entry name" value="CTLH"/>
    <property type="match status" value="1"/>
</dbReference>
<dbReference type="InterPro" id="IPR013320">
    <property type="entry name" value="ConA-like_dom_sf"/>
</dbReference>
<dbReference type="EMBL" id="MU251556">
    <property type="protein sequence ID" value="KAG9232300.1"/>
    <property type="molecule type" value="Genomic_DNA"/>
</dbReference>
<dbReference type="AlphaFoldDB" id="A0A9P7YEQ5"/>
<dbReference type="PROSITE" id="PS50188">
    <property type="entry name" value="B302_SPRY"/>
    <property type="match status" value="1"/>
</dbReference>
<organism evidence="5 6">
    <name type="scientific">Amylocarpus encephaloides</name>
    <dbReference type="NCBI Taxonomy" id="45428"/>
    <lineage>
        <taxon>Eukaryota</taxon>
        <taxon>Fungi</taxon>
        <taxon>Dikarya</taxon>
        <taxon>Ascomycota</taxon>
        <taxon>Pezizomycotina</taxon>
        <taxon>Leotiomycetes</taxon>
        <taxon>Helotiales</taxon>
        <taxon>Helotiales incertae sedis</taxon>
        <taxon>Amylocarpus</taxon>
    </lineage>
</organism>
<evidence type="ECO:0000256" key="1">
    <source>
        <dbReference type="ARBA" id="ARBA00002343"/>
    </source>
</evidence>
<dbReference type="InterPro" id="IPR006595">
    <property type="entry name" value="CTLH_C"/>
</dbReference>
<dbReference type="Proteomes" id="UP000824998">
    <property type="component" value="Unassembled WGS sequence"/>
</dbReference>
<dbReference type="SMART" id="SM00449">
    <property type="entry name" value="SPRY"/>
    <property type="match status" value="1"/>
</dbReference>
<keyword evidence="6" id="KW-1185">Reference proteome</keyword>
<feature type="domain" description="B30.2/SPRY" evidence="3">
    <location>
        <begin position="196"/>
        <end position="387"/>
    </location>
</feature>
<name>A0A9P7YEQ5_9HELO</name>
<reference evidence="5" key="1">
    <citation type="journal article" date="2021" name="IMA Fungus">
        <title>Genomic characterization of three marine fungi, including Emericellopsis atlantica sp. nov. with signatures of a generalist lifestyle and marine biomass degradation.</title>
        <authorList>
            <person name="Hagestad O.C."/>
            <person name="Hou L."/>
            <person name="Andersen J.H."/>
            <person name="Hansen E.H."/>
            <person name="Altermark B."/>
            <person name="Li C."/>
            <person name="Kuhnert E."/>
            <person name="Cox R.J."/>
            <person name="Crous P.W."/>
            <person name="Spatafora J.W."/>
            <person name="Lail K."/>
            <person name="Amirebrahimi M."/>
            <person name="Lipzen A."/>
            <person name="Pangilinan J."/>
            <person name="Andreopoulos W."/>
            <person name="Hayes R.D."/>
            <person name="Ng V."/>
            <person name="Grigoriev I.V."/>
            <person name="Jackson S.A."/>
            <person name="Sutton T.D.S."/>
            <person name="Dobson A.D.W."/>
            <person name="Rama T."/>
        </authorList>
    </citation>
    <scope>NUCLEOTIDE SEQUENCE</scope>
    <source>
        <strain evidence="5">TRa018bII</strain>
    </source>
</reference>
<dbReference type="PANTHER" id="PTHR12864">
    <property type="entry name" value="RAN BINDING PROTEIN 9-RELATED"/>
    <property type="match status" value="1"/>
</dbReference>
<gene>
    <name evidence="5" type="ORF">BJ875DRAFT_89599</name>
</gene>
<proteinExistence type="predicted"/>
<dbReference type="Pfam" id="PF00622">
    <property type="entry name" value="SPRY"/>
    <property type="match status" value="1"/>
</dbReference>
<dbReference type="InterPro" id="IPR035782">
    <property type="entry name" value="SPRY_RanBP9/10"/>
</dbReference>
<dbReference type="CDD" id="cd12909">
    <property type="entry name" value="SPRY_RanBP9_10"/>
    <property type="match status" value="1"/>
</dbReference>
<dbReference type="InterPro" id="IPR003877">
    <property type="entry name" value="SPRY_dom"/>
</dbReference>
<feature type="region of interest" description="Disordered" evidence="2">
    <location>
        <begin position="161"/>
        <end position="180"/>
    </location>
</feature>
<sequence>MANSYPSDSPGVPDVSMPTGAPGFGARRSSYASVVSGTAPANGQQYQQPARSGAFSLLLNHNTEFAYESNGHGQGGHMRYDLPAYEMDFGANETFHGRSGSWGRKGSQPGLSSAYWSIMNGNGYGSYGGSYADNFFVPSYLRGSKYVQNLEEGHRAKVLAHKDGPSAHSSQPASLSTSAGSTHLHAKIAPSHRGMAYDLIEKAPPVEDQALAPLPSRWNNQDKFGGLEAMSEGQEVKFTGPKPDRDREHEACAIRADFPMPPQCGIYYYEVTIISRKREESSIGIGFSSQAVSLSRLPGWEPESWAYHGDDGHSFGCQSTGKNYGPPFTTGDVIGCGVNFRTGSAFFTKNGDFLGIAFREIKGRLFPSVGMKRSGEHIRANFGQCPFVFDIDGMMEAEKMNIKQEIEETSTEMISTRHSETQLIQALVLQFLTHDGYIESARAFAEEVYSENKALTLAPDAVVPGFHVNEHEDACHRQRIRAAILEGDVEKALKYTHAFYPRVLKEDKKFSQVYFRLRCRKFIEMIRQAAEMLNSNSKHSKKGHMNIGDWYDDIINRDMDLDDNHSQANNWDRMETEEVPENQAEYQRLVADTIAYGQDLQAEFKDDSREVSKALEDAFSLIAYQNPLNSKEVSHLLDPNGRVAVSEELNAAILQSLNRPPSAALEQLYQQTSVLLEVLREGGGSGAFVNIDDFVRP</sequence>
<evidence type="ECO:0000313" key="6">
    <source>
        <dbReference type="Proteomes" id="UP000824998"/>
    </source>
</evidence>
<dbReference type="OrthoDB" id="25503at2759"/>
<dbReference type="InterPro" id="IPR001870">
    <property type="entry name" value="B30.2/SPRY"/>
</dbReference>
<feature type="domain" description="CTLH" evidence="4">
    <location>
        <begin position="476"/>
        <end position="533"/>
    </location>
</feature>
<dbReference type="InterPro" id="IPR043136">
    <property type="entry name" value="B30.2/SPRY_sf"/>
</dbReference>
<evidence type="ECO:0000259" key="3">
    <source>
        <dbReference type="PROSITE" id="PS50188"/>
    </source>
</evidence>
<comment type="caution">
    <text evidence="5">The sequence shown here is derived from an EMBL/GenBank/DDBJ whole genome shotgun (WGS) entry which is preliminary data.</text>
</comment>
<evidence type="ECO:0000313" key="5">
    <source>
        <dbReference type="EMBL" id="KAG9232300.1"/>
    </source>
</evidence>
<evidence type="ECO:0000259" key="4">
    <source>
        <dbReference type="PROSITE" id="PS50897"/>
    </source>
</evidence>
<dbReference type="InterPro" id="IPR024964">
    <property type="entry name" value="CTLH/CRA"/>
</dbReference>
<evidence type="ECO:0008006" key="7">
    <source>
        <dbReference type="Google" id="ProtNLM"/>
    </source>
</evidence>
<dbReference type="Gene3D" id="2.60.120.920">
    <property type="match status" value="1"/>
</dbReference>
<dbReference type="PROSITE" id="PS50896">
    <property type="entry name" value="LISH"/>
    <property type="match status" value="1"/>
</dbReference>
<feature type="region of interest" description="Disordered" evidence="2">
    <location>
        <begin position="1"/>
        <end position="23"/>
    </location>
</feature>
<dbReference type="SUPFAM" id="SSF49899">
    <property type="entry name" value="Concanavalin A-like lectins/glucanases"/>
    <property type="match status" value="1"/>
</dbReference>